<name>A0ACB8QSS5_9AGAM</name>
<accession>A0ACB8QSS5</accession>
<evidence type="ECO:0000313" key="2">
    <source>
        <dbReference type="Proteomes" id="UP000814128"/>
    </source>
</evidence>
<keyword evidence="2" id="KW-1185">Reference proteome</keyword>
<reference evidence="1" key="2">
    <citation type="journal article" date="2022" name="New Phytol.">
        <title>Evolutionary transition to the ectomycorrhizal habit in the genomes of a hyperdiverse lineage of mushroom-forming fungi.</title>
        <authorList>
            <person name="Looney B."/>
            <person name="Miyauchi S."/>
            <person name="Morin E."/>
            <person name="Drula E."/>
            <person name="Courty P.E."/>
            <person name="Kohler A."/>
            <person name="Kuo A."/>
            <person name="LaButti K."/>
            <person name="Pangilinan J."/>
            <person name="Lipzen A."/>
            <person name="Riley R."/>
            <person name="Andreopoulos W."/>
            <person name="He G."/>
            <person name="Johnson J."/>
            <person name="Nolan M."/>
            <person name="Tritt A."/>
            <person name="Barry K.W."/>
            <person name="Grigoriev I.V."/>
            <person name="Nagy L.G."/>
            <person name="Hibbett D."/>
            <person name="Henrissat B."/>
            <person name="Matheny P.B."/>
            <person name="Labbe J."/>
            <person name="Martin F.M."/>
        </authorList>
    </citation>
    <scope>NUCLEOTIDE SEQUENCE</scope>
    <source>
        <strain evidence="1">EC-137</strain>
    </source>
</reference>
<gene>
    <name evidence="1" type="ORF">K488DRAFT_76953</name>
</gene>
<dbReference type="EMBL" id="MU273492">
    <property type="protein sequence ID" value="KAI0034944.1"/>
    <property type="molecule type" value="Genomic_DNA"/>
</dbReference>
<dbReference type="Proteomes" id="UP000814128">
    <property type="component" value="Unassembled WGS sequence"/>
</dbReference>
<comment type="caution">
    <text evidence="1">The sequence shown here is derived from an EMBL/GenBank/DDBJ whole genome shotgun (WGS) entry which is preliminary data.</text>
</comment>
<proteinExistence type="predicted"/>
<protein>
    <submittedName>
        <fullName evidence="1">Uncharacterized protein</fullName>
    </submittedName>
</protein>
<sequence>MLEASLSTRPATPPPRGVPNTNLELTPEHVKCVELNRLKAKARQREKEMAASTASSSTVNTNNKRPLGVTPATSRSPTGASKEAAKLNRDSRLGKYFDYDLSKMVNTKGGFLVEEGEESFDKLREKERQRERERAMQNIEPPVFLDPRMNPKCAECGSTDIDQTYKKVFRCLVCKKCKEEKVEKYSLLTKTECKEDYLLTDSELRDEEVMPHLLKANPHKSTFANMMLFCRFQVEDFAWKKWGSAEALDAEWERRTTDKNKRKNTKFEQGLRELRKRTREGVWQKRQDETHKHMFTAEPRATAFSREAMSDDPVAAVPDEQEVLQIEAALEVEQLDTFLFRSKKLNVPYLARGAFGGQVISQALVSATQCVPSKYLLHCYFLFSVSPAIPVLYYVTNIRDGKSYCTRVVRAVQYGHTVFYMVCSFHVPEPGQPMQQWPMPLVVPPEEAQREEDFILSLAQRPGISESSKEFYRNHAKVAYKTNVSQQRALSPVDVRLPGNQTNDDGKTVFVYWMKTREKHSWASPFQKVRAHFVARISAASTSLGLRRTGKGSNRLTMTSSLDHAIAYYDHDFDCSEWMLYVIDSPAAGSGRGYMFSRGGKLLAVLSQEGVIRGPQLAADAQAKL</sequence>
<evidence type="ECO:0000313" key="1">
    <source>
        <dbReference type="EMBL" id="KAI0034944.1"/>
    </source>
</evidence>
<organism evidence="1 2">
    <name type="scientific">Vararia minispora EC-137</name>
    <dbReference type="NCBI Taxonomy" id="1314806"/>
    <lineage>
        <taxon>Eukaryota</taxon>
        <taxon>Fungi</taxon>
        <taxon>Dikarya</taxon>
        <taxon>Basidiomycota</taxon>
        <taxon>Agaricomycotina</taxon>
        <taxon>Agaricomycetes</taxon>
        <taxon>Russulales</taxon>
        <taxon>Lachnocladiaceae</taxon>
        <taxon>Vararia</taxon>
    </lineage>
</organism>
<reference evidence="1" key="1">
    <citation type="submission" date="2021-02" db="EMBL/GenBank/DDBJ databases">
        <authorList>
            <consortium name="DOE Joint Genome Institute"/>
            <person name="Ahrendt S."/>
            <person name="Looney B.P."/>
            <person name="Miyauchi S."/>
            <person name="Morin E."/>
            <person name="Drula E."/>
            <person name="Courty P.E."/>
            <person name="Chicoki N."/>
            <person name="Fauchery L."/>
            <person name="Kohler A."/>
            <person name="Kuo A."/>
            <person name="Labutti K."/>
            <person name="Pangilinan J."/>
            <person name="Lipzen A."/>
            <person name="Riley R."/>
            <person name="Andreopoulos W."/>
            <person name="He G."/>
            <person name="Johnson J."/>
            <person name="Barry K.W."/>
            <person name="Grigoriev I.V."/>
            <person name="Nagy L."/>
            <person name="Hibbett D."/>
            <person name="Henrissat B."/>
            <person name="Matheny P.B."/>
            <person name="Labbe J."/>
            <person name="Martin F."/>
        </authorList>
    </citation>
    <scope>NUCLEOTIDE SEQUENCE</scope>
    <source>
        <strain evidence="1">EC-137</strain>
    </source>
</reference>